<evidence type="ECO:0000259" key="5">
    <source>
        <dbReference type="PROSITE" id="PS50112"/>
    </source>
</evidence>
<dbReference type="InterPro" id="IPR036890">
    <property type="entry name" value="HATPase_C_sf"/>
</dbReference>
<dbReference type="CDD" id="cd00130">
    <property type="entry name" value="PAS"/>
    <property type="match status" value="1"/>
</dbReference>
<dbReference type="InterPro" id="IPR011712">
    <property type="entry name" value="Sig_transdc_His_kin_sub3_dim/P"/>
</dbReference>
<sequence>MHSSTRFDHGKVDRMGKSNVLIASSKAKREINKMEPESSQQYMCQQQQGMSSQRTQDLHMYEERFTLAMQTSTDGWWERDLRTNIAYFSPRWKQIFGYTQDEPLNCFETWIERVHPDDRGCLEMILQQQMNGQIETYEADHRVRHRDGTYRWIRARGSAQRDTEGTISRIAGWHTDITERKLEEQTQARHAQHAFFRADVSMALAKRATLQAILQHCAEAIVLHLYAAFARIWTLKQESSVLVLQASAGEYTSITGSRACIPLGVDKIGQIAQERQAYLTNDALNDPRIIDKEWVRRERMVAFAGYPLLVEDQVVGVMAMFAHEPLTEDTLDALATVAQAIAQGIGRKWAEEQLEERVKERTNELALLLDVSHNIASKLELRPLLDIILTQLKTVVAYSEVILYTFRDEQLSILHSQGPLLPEQMKHLLLLIEQDITRVIQGYHHDPFIIDDIYQDTRLSPFSMYTHNERNIVHLRSWMGVPLMVKDRIIGLFVLSHNQPQYYTQHHVSVVQALANQAAVALENAHLYGQARDLAVLQERQRLARELHDSVSQALYGIVLGTRTARTLLERNPNQLAEPLDYILSLAEDALTEMRALIFELRPASLETEGLVNALMKQAQVVQRREGLMVNMEAGEEPSLPFKVKETLYRVAQEAIHNSVKHAHAKKITVRLYENTTRSFLEVIDDGVGFNPNQSFPHHLGLMSMHERLTLVGGALEITSVPGMGTHIHAIIPR</sequence>
<dbReference type="InterPro" id="IPR035965">
    <property type="entry name" value="PAS-like_dom_sf"/>
</dbReference>
<dbReference type="PROSITE" id="PS50112">
    <property type="entry name" value="PAS"/>
    <property type="match status" value="1"/>
</dbReference>
<dbReference type="SMART" id="SM00091">
    <property type="entry name" value="PAS"/>
    <property type="match status" value="1"/>
</dbReference>
<evidence type="ECO:0000256" key="3">
    <source>
        <dbReference type="ARBA" id="ARBA00023012"/>
    </source>
</evidence>
<feature type="domain" description="PAC" evidence="6">
    <location>
        <begin position="137"/>
        <end position="189"/>
    </location>
</feature>
<keyword evidence="1" id="KW-0808">Transferase</keyword>
<dbReference type="InterPro" id="IPR003594">
    <property type="entry name" value="HATPase_dom"/>
</dbReference>
<dbReference type="SUPFAM" id="SSF55781">
    <property type="entry name" value="GAF domain-like"/>
    <property type="match status" value="2"/>
</dbReference>
<dbReference type="CDD" id="cd16917">
    <property type="entry name" value="HATPase_UhpB-NarQ-NarX-like"/>
    <property type="match status" value="1"/>
</dbReference>
<keyword evidence="2" id="KW-0418">Kinase</keyword>
<accession>A0ABQ3V7M0</accession>
<reference evidence="7 8" key="1">
    <citation type="journal article" date="2021" name="Int. J. Syst. Evol. Microbiol.">
        <title>Reticulibacter mediterranei gen. nov., sp. nov., within the new family Reticulibacteraceae fam. nov., and Ktedonospora formicarum gen. nov., sp. nov., Ktedonobacter robiniae sp. nov., Dictyobacter formicarum sp. nov. and Dictyobacter arantiisoli sp. nov., belonging to the class Ktedonobacteria.</title>
        <authorList>
            <person name="Yabe S."/>
            <person name="Zheng Y."/>
            <person name="Wang C.M."/>
            <person name="Sakai Y."/>
            <person name="Abe K."/>
            <person name="Yokota A."/>
            <person name="Donadio S."/>
            <person name="Cavaletti L."/>
            <person name="Monciardini P."/>
        </authorList>
    </citation>
    <scope>NUCLEOTIDE SEQUENCE [LARGE SCALE GENOMIC DNA]</scope>
    <source>
        <strain evidence="7 8">SOSP1-30</strain>
    </source>
</reference>
<dbReference type="Gene3D" id="3.30.450.40">
    <property type="match status" value="2"/>
</dbReference>
<feature type="domain" description="Histidine kinase" evidence="4">
    <location>
        <begin position="550"/>
        <end position="734"/>
    </location>
</feature>
<dbReference type="Gene3D" id="3.30.565.10">
    <property type="entry name" value="Histidine kinase-like ATPase, C-terminal domain"/>
    <property type="match status" value="1"/>
</dbReference>
<dbReference type="InterPro" id="IPR003018">
    <property type="entry name" value="GAF"/>
</dbReference>
<dbReference type="Gene3D" id="1.20.5.1930">
    <property type="match status" value="1"/>
</dbReference>
<dbReference type="SMART" id="SM00387">
    <property type="entry name" value="HATPase_c"/>
    <property type="match status" value="1"/>
</dbReference>
<evidence type="ECO:0000259" key="4">
    <source>
        <dbReference type="PROSITE" id="PS50109"/>
    </source>
</evidence>
<dbReference type="Gene3D" id="3.30.450.20">
    <property type="entry name" value="PAS domain"/>
    <property type="match status" value="1"/>
</dbReference>
<dbReference type="Proteomes" id="UP000654345">
    <property type="component" value="Unassembled WGS sequence"/>
</dbReference>
<dbReference type="InterPro" id="IPR001610">
    <property type="entry name" value="PAC"/>
</dbReference>
<evidence type="ECO:0000256" key="1">
    <source>
        <dbReference type="ARBA" id="ARBA00022679"/>
    </source>
</evidence>
<dbReference type="SMART" id="SM00086">
    <property type="entry name" value="PAC"/>
    <property type="match status" value="1"/>
</dbReference>
<dbReference type="InterPro" id="IPR050482">
    <property type="entry name" value="Sensor_HK_TwoCompSys"/>
</dbReference>
<feature type="domain" description="PAS" evidence="5">
    <location>
        <begin position="61"/>
        <end position="133"/>
    </location>
</feature>
<dbReference type="InterPro" id="IPR000014">
    <property type="entry name" value="PAS"/>
</dbReference>
<dbReference type="InterPro" id="IPR005467">
    <property type="entry name" value="His_kinase_dom"/>
</dbReference>
<evidence type="ECO:0008006" key="9">
    <source>
        <dbReference type="Google" id="ProtNLM"/>
    </source>
</evidence>
<keyword evidence="8" id="KW-1185">Reference proteome</keyword>
<dbReference type="SUPFAM" id="SSF55785">
    <property type="entry name" value="PYP-like sensor domain (PAS domain)"/>
    <property type="match status" value="1"/>
</dbReference>
<name>A0ABQ3V7M0_9CHLR</name>
<dbReference type="Pfam" id="PF07730">
    <property type="entry name" value="HisKA_3"/>
    <property type="match status" value="1"/>
</dbReference>
<proteinExistence type="predicted"/>
<comment type="caution">
    <text evidence="7">The sequence shown here is derived from an EMBL/GenBank/DDBJ whole genome shotgun (WGS) entry which is preliminary data.</text>
</comment>
<dbReference type="PANTHER" id="PTHR24421:SF61">
    <property type="entry name" value="OXYGEN SENSOR HISTIDINE KINASE NREB"/>
    <property type="match status" value="1"/>
</dbReference>
<evidence type="ECO:0000259" key="6">
    <source>
        <dbReference type="PROSITE" id="PS50113"/>
    </source>
</evidence>
<dbReference type="Pfam" id="PF08447">
    <property type="entry name" value="PAS_3"/>
    <property type="match status" value="1"/>
</dbReference>
<dbReference type="InterPro" id="IPR029016">
    <property type="entry name" value="GAF-like_dom_sf"/>
</dbReference>
<dbReference type="SMART" id="SM00065">
    <property type="entry name" value="GAF"/>
    <property type="match status" value="2"/>
</dbReference>
<evidence type="ECO:0000313" key="8">
    <source>
        <dbReference type="Proteomes" id="UP000654345"/>
    </source>
</evidence>
<keyword evidence="3" id="KW-0902">Two-component regulatory system</keyword>
<evidence type="ECO:0000313" key="7">
    <source>
        <dbReference type="EMBL" id="GHO60937.1"/>
    </source>
</evidence>
<dbReference type="SUPFAM" id="SSF55874">
    <property type="entry name" value="ATPase domain of HSP90 chaperone/DNA topoisomerase II/histidine kinase"/>
    <property type="match status" value="1"/>
</dbReference>
<dbReference type="PROSITE" id="PS50109">
    <property type="entry name" value="HIS_KIN"/>
    <property type="match status" value="1"/>
</dbReference>
<dbReference type="InterPro" id="IPR000700">
    <property type="entry name" value="PAS-assoc_C"/>
</dbReference>
<gene>
    <name evidence="7" type="ORF">KSB_94120</name>
</gene>
<dbReference type="EMBL" id="BNJG01000007">
    <property type="protein sequence ID" value="GHO60937.1"/>
    <property type="molecule type" value="Genomic_DNA"/>
</dbReference>
<organism evidence="7 8">
    <name type="scientific">Ktedonobacter robiniae</name>
    <dbReference type="NCBI Taxonomy" id="2778365"/>
    <lineage>
        <taxon>Bacteria</taxon>
        <taxon>Bacillati</taxon>
        <taxon>Chloroflexota</taxon>
        <taxon>Ktedonobacteria</taxon>
        <taxon>Ktedonobacterales</taxon>
        <taxon>Ktedonobacteraceae</taxon>
        <taxon>Ktedonobacter</taxon>
    </lineage>
</organism>
<dbReference type="NCBIfam" id="TIGR00229">
    <property type="entry name" value="sensory_box"/>
    <property type="match status" value="1"/>
</dbReference>
<dbReference type="PROSITE" id="PS50113">
    <property type="entry name" value="PAC"/>
    <property type="match status" value="1"/>
</dbReference>
<protein>
    <recommendedName>
        <fullName evidence="9">Histidine kinase</fullName>
    </recommendedName>
</protein>
<dbReference type="PANTHER" id="PTHR24421">
    <property type="entry name" value="NITRATE/NITRITE SENSOR PROTEIN NARX-RELATED"/>
    <property type="match status" value="1"/>
</dbReference>
<dbReference type="Pfam" id="PF02518">
    <property type="entry name" value="HATPase_c"/>
    <property type="match status" value="1"/>
</dbReference>
<evidence type="ECO:0000256" key="2">
    <source>
        <dbReference type="ARBA" id="ARBA00022777"/>
    </source>
</evidence>
<dbReference type="InterPro" id="IPR013655">
    <property type="entry name" value="PAS_fold_3"/>
</dbReference>
<dbReference type="Pfam" id="PF01590">
    <property type="entry name" value="GAF"/>
    <property type="match status" value="2"/>
</dbReference>